<protein>
    <recommendedName>
        <fullName evidence="4">RING-type domain-containing protein</fullName>
    </recommendedName>
</protein>
<comment type="caution">
    <text evidence="2">The sequence shown here is derived from an EMBL/GenBank/DDBJ whole genome shotgun (WGS) entry which is preliminary data.</text>
</comment>
<evidence type="ECO:0000313" key="2">
    <source>
        <dbReference type="EMBL" id="KAF9811627.1"/>
    </source>
</evidence>
<gene>
    <name evidence="2" type="ORF">IEO21_06506</name>
</gene>
<proteinExistence type="predicted"/>
<sequence length="396" mass="43604">MFARTRARAPSSVQPSGNVASDFEPAFEVATADTRKHRLYKQARALAVRLSIIDDDDVAFPRAQDTVNNGSQIDGHGNTHVTNTPESLSVQRQGSVGTHRATGPKCVICTNHIYGDEFRAPCGDFYHRECIVALFEAAVQDESLVPLRCCGKRIILASVQQFLSPALVELYHAKDKELGTLKRVYCANPSCRLFLCAHVRGAFWRWLPHRMKYKCCPDCGTVTCTRLDRQDPPPYLGVGGEVPPPYWAHLRPPPYPDESVLLLLINALQSPTSVARQPPQRNVMARAAACPSLPRTSVARQPPQRNVMACAAAAQPPRPRACAALQPLQRNVMARAATTQELPGAVNCTSSWTYVAGTIKRFAPRHEKSLADSELPVLATKEVLIPQMNKQTARVE</sequence>
<reference evidence="2" key="1">
    <citation type="submission" date="2020-11" db="EMBL/GenBank/DDBJ databases">
        <authorList>
            <person name="Koelle M."/>
            <person name="Horta M.A.C."/>
            <person name="Nowrousian M."/>
            <person name="Ohm R.A."/>
            <person name="Benz P."/>
            <person name="Pilgard A."/>
        </authorList>
    </citation>
    <scope>NUCLEOTIDE SEQUENCE</scope>
    <source>
        <strain evidence="2">FPRL280</strain>
    </source>
</reference>
<reference evidence="2" key="2">
    <citation type="journal article" name="Front. Microbiol.">
        <title>Degradative Capacity of Two Strains of Rhodonia placenta: From Phenotype to Genotype.</title>
        <authorList>
            <person name="Kolle M."/>
            <person name="Horta M.A.C."/>
            <person name="Nowrousian M."/>
            <person name="Ohm R.A."/>
            <person name="Benz J.P."/>
            <person name="Pilgard A."/>
        </authorList>
    </citation>
    <scope>NUCLEOTIDE SEQUENCE</scope>
    <source>
        <strain evidence="2">FPRL280</strain>
    </source>
</reference>
<evidence type="ECO:0008006" key="4">
    <source>
        <dbReference type="Google" id="ProtNLM"/>
    </source>
</evidence>
<feature type="region of interest" description="Disordered" evidence="1">
    <location>
        <begin position="1"/>
        <end position="20"/>
    </location>
</feature>
<accession>A0A8H7NZW0</accession>
<organism evidence="2 3">
    <name type="scientific">Rhodonia placenta</name>
    <dbReference type="NCBI Taxonomy" id="104341"/>
    <lineage>
        <taxon>Eukaryota</taxon>
        <taxon>Fungi</taxon>
        <taxon>Dikarya</taxon>
        <taxon>Basidiomycota</taxon>
        <taxon>Agaricomycotina</taxon>
        <taxon>Agaricomycetes</taxon>
        <taxon>Polyporales</taxon>
        <taxon>Adustoporiaceae</taxon>
        <taxon>Rhodonia</taxon>
    </lineage>
</organism>
<evidence type="ECO:0000313" key="3">
    <source>
        <dbReference type="Proteomes" id="UP000639403"/>
    </source>
</evidence>
<feature type="compositionally biased region" description="Polar residues" evidence="1">
    <location>
        <begin position="79"/>
        <end position="96"/>
    </location>
</feature>
<evidence type="ECO:0000256" key="1">
    <source>
        <dbReference type="SAM" id="MobiDB-lite"/>
    </source>
</evidence>
<name>A0A8H7NZW0_9APHY</name>
<feature type="region of interest" description="Disordered" evidence="1">
    <location>
        <begin position="67"/>
        <end position="99"/>
    </location>
</feature>
<dbReference type="Proteomes" id="UP000639403">
    <property type="component" value="Unassembled WGS sequence"/>
</dbReference>
<dbReference type="EMBL" id="JADOXO010000148">
    <property type="protein sequence ID" value="KAF9811627.1"/>
    <property type="molecule type" value="Genomic_DNA"/>
</dbReference>
<dbReference type="AlphaFoldDB" id="A0A8H7NZW0"/>